<feature type="compositionally biased region" description="Low complexity" evidence="7">
    <location>
        <begin position="781"/>
        <end position="790"/>
    </location>
</feature>
<dbReference type="Gene3D" id="2.30.30.60">
    <property type="match status" value="1"/>
</dbReference>
<feature type="region of interest" description="Disordered" evidence="7">
    <location>
        <begin position="768"/>
        <end position="790"/>
    </location>
</feature>
<evidence type="ECO:0000259" key="11">
    <source>
        <dbReference type="Pfam" id="PF21082"/>
    </source>
</evidence>
<feature type="region of interest" description="Disordered" evidence="7">
    <location>
        <begin position="73"/>
        <end position="103"/>
    </location>
</feature>
<evidence type="ECO:0000256" key="5">
    <source>
        <dbReference type="ARBA" id="ARBA00022989"/>
    </source>
</evidence>
<organism evidence="14 15">
    <name type="scientific">Muricoccus pecuniae</name>
    <dbReference type="NCBI Taxonomy" id="693023"/>
    <lineage>
        <taxon>Bacteria</taxon>
        <taxon>Pseudomonadati</taxon>
        <taxon>Pseudomonadota</taxon>
        <taxon>Alphaproteobacteria</taxon>
        <taxon>Acetobacterales</taxon>
        <taxon>Roseomonadaceae</taxon>
        <taxon>Muricoccus</taxon>
    </lineage>
</organism>
<evidence type="ECO:0000256" key="3">
    <source>
        <dbReference type="ARBA" id="ARBA00022475"/>
    </source>
</evidence>
<evidence type="ECO:0000256" key="8">
    <source>
        <dbReference type="SAM" id="Phobius"/>
    </source>
</evidence>
<dbReference type="SUPFAM" id="SSF50182">
    <property type="entry name" value="Sm-like ribonucleoproteins"/>
    <property type="match status" value="1"/>
</dbReference>
<feature type="chain" id="PRO_5032838392" evidence="9">
    <location>
        <begin position="22"/>
        <end position="790"/>
    </location>
</feature>
<comment type="similarity">
    <text evidence="2">Belongs to the MscS (TC 1.A.23) family.</text>
</comment>
<dbReference type="InterPro" id="IPR049278">
    <property type="entry name" value="MS_channel_C"/>
</dbReference>
<dbReference type="Pfam" id="PF21088">
    <property type="entry name" value="MS_channel_1st"/>
    <property type="match status" value="1"/>
</dbReference>
<feature type="domain" description="Mechanosensitive ion channel MscS C-terminal" evidence="11">
    <location>
        <begin position="678"/>
        <end position="765"/>
    </location>
</feature>
<feature type="signal peptide" evidence="9">
    <location>
        <begin position="1"/>
        <end position="21"/>
    </location>
</feature>
<keyword evidence="6 8" id="KW-0472">Membrane</keyword>
<keyword evidence="3" id="KW-1003">Cell membrane</keyword>
<protein>
    <submittedName>
        <fullName evidence="14">Small conductance mechanosensitive channel</fullName>
    </submittedName>
</protein>
<dbReference type="InterPro" id="IPR049142">
    <property type="entry name" value="MS_channel_1st"/>
</dbReference>
<feature type="domain" description="Mechanosensitive ion channel MscS" evidence="10">
    <location>
        <begin position="607"/>
        <end position="672"/>
    </location>
</feature>
<dbReference type="Gene3D" id="3.30.70.100">
    <property type="match status" value="1"/>
</dbReference>
<evidence type="ECO:0000256" key="9">
    <source>
        <dbReference type="SAM" id="SignalP"/>
    </source>
</evidence>
<sequence length="790" mass="84861">MRALLLLLALLASLPAAPALAQAPAQAPAQAAQPSLPATGEADRLLGLLRDDARRAELIRNLEALSAASRATAPGAAPGATPGAPASPGATAGTAPAATPGAIAPAAPATGAAPAAPAAEEGLLAPNTLGAQLLTGASQRLAALSDQIVTGLNAVTDLPNILSWASGVARDPVTQVRVLDASWKLALLFGFGLLAEWAVWRLLARWRDKLDAHAPERANLWTWFRRIPFVLARLGLDLLPVGAFAVISYGLIRAVQPLPTTELVLLLANNAYIAIRAVMVTSRMLFSPNSAHLRLVPIQDETAAYITVWLRRIVAVLVVGWAVAEAGLLFGVPWAVYDAISRLSLLIVSLFLIIVVMQNRHAVAEVLRAPELKPGDHPDRTRRTFRALRDRLAEIWHVLAILYLLALWGVWALQVRDGFERLLRASALTLAVLGVAKLVDYALRRLLERGFRITPDLARRYPGLEGRANRYLPVLKGIISGIVTVVAFLFLLETWGIKAFAWFSRGQLGARLVGSTVSVGLTVLAAVTVWEVANAAIQRRLTKLSRDTQAARSARIRTLLPMLRTALLIVILIFVALNVLSEIGVNVAPLIAGAGVVGVAIGFGSQTLVKDVITGMFLLLEDAVAVGDTVTIASMTGVVEQLSIRSIRLRALDGSVHIIPFSTVTSVTNMTRDFAFAVVDISLPYGEDTDRVARVLKEISSEMRAEPRWASATRDEIDVMGVDKLLETGVVVRARMKTDPSQRHPVARELNRRIQARFEAEGIRINSPWRKTSEEEEAEAAARAAEAEAA</sequence>
<dbReference type="Gene3D" id="1.10.287.1260">
    <property type="match status" value="1"/>
</dbReference>
<dbReference type="Proteomes" id="UP000580654">
    <property type="component" value="Unassembled WGS sequence"/>
</dbReference>
<evidence type="ECO:0000256" key="6">
    <source>
        <dbReference type="ARBA" id="ARBA00023136"/>
    </source>
</evidence>
<dbReference type="InterPro" id="IPR011066">
    <property type="entry name" value="MscS_channel_C_sf"/>
</dbReference>
<dbReference type="PANTHER" id="PTHR30460">
    <property type="entry name" value="MODERATE CONDUCTANCE MECHANOSENSITIVE CHANNEL YBIO"/>
    <property type="match status" value="1"/>
</dbReference>
<proteinExistence type="inferred from homology"/>
<feature type="domain" description="Moderate conductance mechanosensitive channel YbiO-like transmembrane helix 1" evidence="13">
    <location>
        <begin position="425"/>
        <end position="502"/>
    </location>
</feature>
<evidence type="ECO:0000259" key="12">
    <source>
        <dbReference type="Pfam" id="PF21088"/>
    </source>
</evidence>
<evidence type="ECO:0000256" key="1">
    <source>
        <dbReference type="ARBA" id="ARBA00004651"/>
    </source>
</evidence>
<keyword evidence="4 8" id="KW-0812">Transmembrane</keyword>
<dbReference type="GO" id="GO:0005886">
    <property type="term" value="C:plasma membrane"/>
    <property type="evidence" value="ECO:0007669"/>
    <property type="project" value="UniProtKB-SubCell"/>
</dbReference>
<evidence type="ECO:0000256" key="2">
    <source>
        <dbReference type="ARBA" id="ARBA00008017"/>
    </source>
</evidence>
<dbReference type="InterPro" id="IPR045276">
    <property type="entry name" value="YbiO_bact"/>
</dbReference>
<dbReference type="Pfam" id="PF25392">
    <property type="entry name" value="MS_channel_TM1"/>
    <property type="match status" value="1"/>
</dbReference>
<dbReference type="InterPro" id="IPR010920">
    <property type="entry name" value="LSM_dom_sf"/>
</dbReference>
<feature type="transmembrane region" description="Helical" evidence="8">
    <location>
        <begin position="392"/>
        <end position="413"/>
    </location>
</feature>
<reference evidence="14 15" key="1">
    <citation type="submission" date="2020-08" db="EMBL/GenBank/DDBJ databases">
        <title>Genomic Encyclopedia of Type Strains, Phase IV (KMG-IV): sequencing the most valuable type-strain genomes for metagenomic binning, comparative biology and taxonomic classification.</title>
        <authorList>
            <person name="Goeker M."/>
        </authorList>
    </citation>
    <scope>NUCLEOTIDE SEQUENCE [LARGE SCALE GENOMIC DNA]</scope>
    <source>
        <strain evidence="14 15">DSM 25622</strain>
    </source>
</reference>
<accession>A0A840Y5U6</accession>
<dbReference type="InterPro" id="IPR057485">
    <property type="entry name" value="YbiO-like_TM1"/>
</dbReference>
<feature type="transmembrane region" description="Helical" evidence="8">
    <location>
        <begin position="512"/>
        <end position="537"/>
    </location>
</feature>
<feature type="transmembrane region" description="Helical" evidence="8">
    <location>
        <begin position="339"/>
        <end position="357"/>
    </location>
</feature>
<evidence type="ECO:0000259" key="13">
    <source>
        <dbReference type="Pfam" id="PF25392"/>
    </source>
</evidence>
<feature type="transmembrane region" description="Helical" evidence="8">
    <location>
        <begin position="558"/>
        <end position="577"/>
    </location>
</feature>
<dbReference type="SUPFAM" id="SSF82689">
    <property type="entry name" value="Mechanosensitive channel protein MscS (YggB), C-terminal domain"/>
    <property type="match status" value="1"/>
</dbReference>
<dbReference type="Pfam" id="PF00924">
    <property type="entry name" value="MS_channel_2nd"/>
    <property type="match status" value="1"/>
</dbReference>
<name>A0A840Y5U6_9PROT</name>
<dbReference type="EMBL" id="JACIJD010000015">
    <property type="protein sequence ID" value="MBB5695200.1"/>
    <property type="molecule type" value="Genomic_DNA"/>
</dbReference>
<dbReference type="SUPFAM" id="SSF82861">
    <property type="entry name" value="Mechanosensitive channel protein MscS (YggB), transmembrane region"/>
    <property type="match status" value="1"/>
</dbReference>
<feature type="domain" description="Mechanosensitive ion channel transmembrane helices 2/3" evidence="12">
    <location>
        <begin position="566"/>
        <end position="606"/>
    </location>
</feature>
<evidence type="ECO:0000256" key="7">
    <source>
        <dbReference type="SAM" id="MobiDB-lite"/>
    </source>
</evidence>
<dbReference type="GO" id="GO:0008381">
    <property type="term" value="F:mechanosensitive monoatomic ion channel activity"/>
    <property type="evidence" value="ECO:0007669"/>
    <property type="project" value="InterPro"/>
</dbReference>
<evidence type="ECO:0000313" key="15">
    <source>
        <dbReference type="Proteomes" id="UP000580654"/>
    </source>
</evidence>
<dbReference type="Pfam" id="PF21082">
    <property type="entry name" value="MS_channel_3rd"/>
    <property type="match status" value="1"/>
</dbReference>
<comment type="subcellular location">
    <subcellularLocation>
        <location evidence="1">Cell membrane</location>
        <topology evidence="1">Multi-pass membrane protein</topology>
    </subcellularLocation>
</comment>
<feature type="transmembrane region" description="Helical" evidence="8">
    <location>
        <begin position="583"/>
        <end position="603"/>
    </location>
</feature>
<dbReference type="PANTHER" id="PTHR30460:SF0">
    <property type="entry name" value="MODERATE CONDUCTANCE MECHANOSENSITIVE CHANNEL YBIO"/>
    <property type="match status" value="1"/>
</dbReference>
<feature type="transmembrane region" description="Helical" evidence="8">
    <location>
        <begin position="425"/>
        <end position="443"/>
    </location>
</feature>
<comment type="caution">
    <text evidence="14">The sequence shown here is derived from an EMBL/GenBank/DDBJ whole genome shotgun (WGS) entry which is preliminary data.</text>
</comment>
<dbReference type="InterPro" id="IPR006685">
    <property type="entry name" value="MscS_channel_2nd"/>
</dbReference>
<gene>
    <name evidence="14" type="ORF">FHS87_003255</name>
</gene>
<evidence type="ECO:0000259" key="10">
    <source>
        <dbReference type="Pfam" id="PF00924"/>
    </source>
</evidence>
<feature type="transmembrane region" description="Helical" evidence="8">
    <location>
        <begin position="230"/>
        <end position="252"/>
    </location>
</feature>
<dbReference type="InterPro" id="IPR023408">
    <property type="entry name" value="MscS_beta-dom_sf"/>
</dbReference>
<dbReference type="InterPro" id="IPR011014">
    <property type="entry name" value="MscS_channel_TM-2"/>
</dbReference>
<keyword evidence="5 8" id="KW-1133">Transmembrane helix</keyword>
<evidence type="ECO:0000313" key="14">
    <source>
        <dbReference type="EMBL" id="MBB5695200.1"/>
    </source>
</evidence>
<evidence type="ECO:0000256" key="4">
    <source>
        <dbReference type="ARBA" id="ARBA00022692"/>
    </source>
</evidence>
<keyword evidence="15" id="KW-1185">Reference proteome</keyword>
<feature type="transmembrane region" description="Helical" evidence="8">
    <location>
        <begin position="313"/>
        <end position="333"/>
    </location>
</feature>
<keyword evidence="9" id="KW-0732">Signal</keyword>
<dbReference type="RefSeq" id="WP_184520406.1">
    <property type="nucleotide sequence ID" value="NZ_JACIJD010000015.1"/>
</dbReference>
<dbReference type="AlphaFoldDB" id="A0A840Y5U6"/>
<feature type="transmembrane region" description="Helical" evidence="8">
    <location>
        <begin position="474"/>
        <end position="492"/>
    </location>
</feature>